<reference evidence="8" key="1">
    <citation type="submission" date="2008-02" db="EMBL/GenBank/DDBJ databases">
        <title>Complete sequence of chromosome 3 of Burkholderia cenocepacia MC0-3.</title>
        <authorList>
            <person name="Copeland A."/>
            <person name="Lucas S."/>
            <person name="Lapidus A."/>
            <person name="Barry K."/>
            <person name="Bruce D."/>
            <person name="Goodwin L."/>
            <person name="Glavina del Rio T."/>
            <person name="Dalin E."/>
            <person name="Tice H."/>
            <person name="Pitluck S."/>
            <person name="Chain P."/>
            <person name="Malfatti S."/>
            <person name="Shin M."/>
            <person name="Vergez L."/>
            <person name="Schmutz J."/>
            <person name="Larimer F."/>
            <person name="Land M."/>
            <person name="Hauser L."/>
            <person name="Kyrpides N."/>
            <person name="Mikhailova N."/>
            <person name="Tiedje J."/>
            <person name="Richardson P."/>
        </authorList>
    </citation>
    <scope>NUCLEOTIDE SEQUENCE [LARGE SCALE GENOMIC DNA]</scope>
    <source>
        <strain evidence="8">MC0-3</strain>
    </source>
</reference>
<dbReference type="GO" id="GO:0046872">
    <property type="term" value="F:metal ion binding"/>
    <property type="evidence" value="ECO:0007669"/>
    <property type="project" value="UniProtKB-KW"/>
</dbReference>
<keyword evidence="3" id="KW-0378">Hydrolase</keyword>
<evidence type="ECO:0000256" key="1">
    <source>
        <dbReference type="ARBA" id="ARBA00022670"/>
    </source>
</evidence>
<evidence type="ECO:0000256" key="2">
    <source>
        <dbReference type="ARBA" id="ARBA00022723"/>
    </source>
</evidence>
<dbReference type="Pfam" id="PF14464">
    <property type="entry name" value="Prok-JAB"/>
    <property type="match status" value="1"/>
</dbReference>
<dbReference type="Proteomes" id="UP000002169">
    <property type="component" value="Chromosome 3"/>
</dbReference>
<dbReference type="InterPro" id="IPR028090">
    <property type="entry name" value="JAB_dom_prok"/>
</dbReference>
<sequence length="161" mass="17488">MKGRGLRFRLPGATWTLQLGAMALDVLLSHTQQSSLSKESVGQLFARDLTVDPVQIELATVLCPKRASRARVTFDTARAAAERGHLFEEGLHCVGIWHTHPEPSPVPSLDDRSLARDHALAAKPQLSGIVFIIVGTAPVPAGVRIWVDDGVEFNEAALEKH</sequence>
<dbReference type="EMBL" id="CP000960">
    <property type="protein sequence ID" value="ACA96036.1"/>
    <property type="molecule type" value="Genomic_DNA"/>
</dbReference>
<dbReference type="KEGG" id="bcm:Bcenmc03_6935"/>
<dbReference type="Gene3D" id="3.40.140.10">
    <property type="entry name" value="Cytidine Deaminase, domain 2"/>
    <property type="match status" value="1"/>
</dbReference>
<evidence type="ECO:0000256" key="4">
    <source>
        <dbReference type="ARBA" id="ARBA00022833"/>
    </source>
</evidence>
<keyword evidence="1" id="KW-0645">Protease</keyword>
<evidence type="ECO:0000313" key="7">
    <source>
        <dbReference type="EMBL" id="ACA96036.1"/>
    </source>
</evidence>
<keyword evidence="2" id="KW-0479">Metal-binding</keyword>
<keyword evidence="5" id="KW-0482">Metalloprotease</keyword>
<evidence type="ECO:0000256" key="5">
    <source>
        <dbReference type="ARBA" id="ARBA00023049"/>
    </source>
</evidence>
<proteinExistence type="predicted"/>
<evidence type="ECO:0000259" key="6">
    <source>
        <dbReference type="Pfam" id="PF14464"/>
    </source>
</evidence>
<gene>
    <name evidence="7" type="ordered locus">Bcenmc03_6935</name>
</gene>
<protein>
    <recommendedName>
        <fullName evidence="6">JAB domain-containing protein</fullName>
    </recommendedName>
</protein>
<dbReference type="HOGENOM" id="CLU_123228_2_1_4"/>
<evidence type="ECO:0000313" key="8">
    <source>
        <dbReference type="Proteomes" id="UP000002169"/>
    </source>
</evidence>
<organism evidence="7 8">
    <name type="scientific">Burkholderia orbicola (strain MC0-3)</name>
    <dbReference type="NCBI Taxonomy" id="406425"/>
    <lineage>
        <taxon>Bacteria</taxon>
        <taxon>Pseudomonadati</taxon>
        <taxon>Pseudomonadota</taxon>
        <taxon>Betaproteobacteria</taxon>
        <taxon>Burkholderiales</taxon>
        <taxon>Burkholderiaceae</taxon>
        <taxon>Burkholderia</taxon>
        <taxon>Burkholderia cepacia complex</taxon>
        <taxon>Burkholderia orbicola</taxon>
    </lineage>
</organism>
<dbReference type="SUPFAM" id="SSF102712">
    <property type="entry name" value="JAB1/MPN domain"/>
    <property type="match status" value="1"/>
</dbReference>
<accession>B1KCT9</accession>
<dbReference type="GO" id="GO:0008237">
    <property type="term" value="F:metallopeptidase activity"/>
    <property type="evidence" value="ECO:0007669"/>
    <property type="project" value="UniProtKB-KW"/>
</dbReference>
<keyword evidence="4" id="KW-0862">Zinc</keyword>
<dbReference type="AlphaFoldDB" id="B1KCT9"/>
<name>B1KCT9_BURO0</name>
<evidence type="ECO:0000256" key="3">
    <source>
        <dbReference type="ARBA" id="ARBA00022801"/>
    </source>
</evidence>
<dbReference type="RefSeq" id="WP_012337398.1">
    <property type="nucleotide sequence ID" value="NC_010512.1"/>
</dbReference>
<feature type="domain" description="JAB" evidence="6">
    <location>
        <begin position="34"/>
        <end position="141"/>
    </location>
</feature>
<dbReference type="GO" id="GO:0006508">
    <property type="term" value="P:proteolysis"/>
    <property type="evidence" value="ECO:0007669"/>
    <property type="project" value="UniProtKB-KW"/>
</dbReference>